<protein>
    <submittedName>
        <fullName evidence="2">Uncharacterized protein</fullName>
    </submittedName>
</protein>
<feature type="region of interest" description="Disordered" evidence="1">
    <location>
        <begin position="161"/>
        <end position="180"/>
    </location>
</feature>
<dbReference type="EMBL" id="OU892278">
    <property type="protein sequence ID" value="CAG9764338.1"/>
    <property type="molecule type" value="Genomic_DNA"/>
</dbReference>
<name>A0A9N9MKP9_9CUCU</name>
<evidence type="ECO:0000256" key="1">
    <source>
        <dbReference type="SAM" id="MobiDB-lite"/>
    </source>
</evidence>
<sequence length="251" mass="28934">MVKEFSCKASYVLEKASNEIGMDTYRCLATHNHPANELTVQSTRFMNDLERAVQRLPGTTKDIFNHVIERYPDVKQLYTYSNVIGRMHHWLKKYRRQKNIIAKPALEKESPSQTRLKASKKHHTDINDIMHQETSVQDTAPTRIIQQDITEHQVELNEDLELTEQPPEQTPPGEDDATSYLRCSGHRSTGCRGRGYILRGQDVESFVLLDEHCHPPNFLLERRSEIAKTMKEYALSVPGKPIEIYNSVVSM</sequence>
<accession>A0A9N9MKP9</accession>
<gene>
    <name evidence="2" type="ORF">CEUTPL_LOCUS4978</name>
</gene>
<reference evidence="2" key="1">
    <citation type="submission" date="2022-01" db="EMBL/GenBank/DDBJ databases">
        <authorList>
            <person name="King R."/>
        </authorList>
    </citation>
    <scope>NUCLEOTIDE SEQUENCE</scope>
</reference>
<evidence type="ECO:0000313" key="2">
    <source>
        <dbReference type="EMBL" id="CAG9764338.1"/>
    </source>
</evidence>
<dbReference type="Proteomes" id="UP001152799">
    <property type="component" value="Chromosome 2"/>
</dbReference>
<keyword evidence="3" id="KW-1185">Reference proteome</keyword>
<dbReference type="AlphaFoldDB" id="A0A9N9MKP9"/>
<dbReference type="OrthoDB" id="2311693at2759"/>
<proteinExistence type="predicted"/>
<evidence type="ECO:0000313" key="3">
    <source>
        <dbReference type="Proteomes" id="UP001152799"/>
    </source>
</evidence>
<organism evidence="2 3">
    <name type="scientific">Ceutorhynchus assimilis</name>
    <name type="common">cabbage seed weevil</name>
    <dbReference type="NCBI Taxonomy" id="467358"/>
    <lineage>
        <taxon>Eukaryota</taxon>
        <taxon>Metazoa</taxon>
        <taxon>Ecdysozoa</taxon>
        <taxon>Arthropoda</taxon>
        <taxon>Hexapoda</taxon>
        <taxon>Insecta</taxon>
        <taxon>Pterygota</taxon>
        <taxon>Neoptera</taxon>
        <taxon>Endopterygota</taxon>
        <taxon>Coleoptera</taxon>
        <taxon>Polyphaga</taxon>
        <taxon>Cucujiformia</taxon>
        <taxon>Curculionidae</taxon>
        <taxon>Ceutorhynchinae</taxon>
        <taxon>Ceutorhynchus</taxon>
    </lineage>
</organism>